<sequence>IFYKYNLRIVSPLNTIYCSFHWGSGRDVIVPLARDCAEFSYQGSNPEMKTENRCVNRSAVPL</sequence>
<proteinExistence type="predicted"/>
<reference evidence="1 2" key="1">
    <citation type="submission" date="2015-01" db="EMBL/GenBank/DDBJ databases">
        <title>Evolution of Trichinella species and genotypes.</title>
        <authorList>
            <person name="Korhonen P.K."/>
            <person name="Edoardo P."/>
            <person name="Giuseppe L.R."/>
            <person name="Gasser R.B."/>
        </authorList>
    </citation>
    <scope>NUCLEOTIDE SEQUENCE [LARGE SCALE GENOMIC DNA]</scope>
    <source>
        <strain evidence="1">ISS120</strain>
    </source>
</reference>
<dbReference type="Proteomes" id="UP000054653">
    <property type="component" value="Unassembled WGS sequence"/>
</dbReference>
<name>A0A0V1BSZ2_TRIBR</name>
<dbReference type="AlphaFoldDB" id="A0A0V1BSZ2"/>
<feature type="non-terminal residue" evidence="1">
    <location>
        <position position="1"/>
    </location>
</feature>
<evidence type="ECO:0000313" key="1">
    <source>
        <dbReference type="EMBL" id="KRY40017.1"/>
    </source>
</evidence>
<organism evidence="1 2">
    <name type="scientific">Trichinella britovi</name>
    <name type="common">Parasitic roundworm</name>
    <dbReference type="NCBI Taxonomy" id="45882"/>
    <lineage>
        <taxon>Eukaryota</taxon>
        <taxon>Metazoa</taxon>
        <taxon>Ecdysozoa</taxon>
        <taxon>Nematoda</taxon>
        <taxon>Enoplea</taxon>
        <taxon>Dorylaimia</taxon>
        <taxon>Trichinellida</taxon>
        <taxon>Trichinellidae</taxon>
        <taxon>Trichinella</taxon>
    </lineage>
</organism>
<dbReference type="EMBL" id="JYDI01001136">
    <property type="protein sequence ID" value="KRY40017.1"/>
    <property type="molecule type" value="Genomic_DNA"/>
</dbReference>
<gene>
    <name evidence="1" type="ORF">T03_16838</name>
</gene>
<accession>A0A0V1BSZ2</accession>
<keyword evidence="2" id="KW-1185">Reference proteome</keyword>
<comment type="caution">
    <text evidence="1">The sequence shown here is derived from an EMBL/GenBank/DDBJ whole genome shotgun (WGS) entry which is preliminary data.</text>
</comment>
<protein>
    <submittedName>
        <fullName evidence="1">Uncharacterized protein</fullName>
    </submittedName>
</protein>
<evidence type="ECO:0000313" key="2">
    <source>
        <dbReference type="Proteomes" id="UP000054653"/>
    </source>
</evidence>